<dbReference type="Gene3D" id="1.10.1220.10">
    <property type="entry name" value="Met repressor-like"/>
    <property type="match status" value="1"/>
</dbReference>
<comment type="caution">
    <text evidence="1">The sequence shown here is derived from an EMBL/GenBank/DDBJ whole genome shotgun (WGS) entry which is preliminary data.</text>
</comment>
<dbReference type="GO" id="GO:0006355">
    <property type="term" value="P:regulation of DNA-templated transcription"/>
    <property type="evidence" value="ECO:0007669"/>
    <property type="project" value="InterPro"/>
</dbReference>
<dbReference type="InterPro" id="IPR013321">
    <property type="entry name" value="Arc_rbn_hlx_hlx"/>
</dbReference>
<dbReference type="AlphaFoldDB" id="A0A1F5ZPL1"/>
<name>A0A1F5ZPL1_9BACT</name>
<proteinExistence type="predicted"/>
<sequence>MSTVNISLPKEQLQLIDKLTSLYGFANRSEFIRSLIRLISRKPEIIDAASTYPFTTPKVKSVKKIISAFEKTNKYSPSFLKDLKEGLNSSNYFQD</sequence>
<protein>
    <submittedName>
        <fullName evidence="1">Uncharacterized protein</fullName>
    </submittedName>
</protein>
<dbReference type="InterPro" id="IPR010985">
    <property type="entry name" value="Ribbon_hlx_hlx"/>
</dbReference>
<organism evidence="1 2">
    <name type="scientific">Candidatus Gottesmanbacteria bacterium RIFCSPHIGHO2_01_FULL_39_10</name>
    <dbReference type="NCBI Taxonomy" id="1798375"/>
    <lineage>
        <taxon>Bacteria</taxon>
        <taxon>Candidatus Gottesmaniibacteriota</taxon>
    </lineage>
</organism>
<dbReference type="Proteomes" id="UP000177383">
    <property type="component" value="Unassembled WGS sequence"/>
</dbReference>
<evidence type="ECO:0000313" key="1">
    <source>
        <dbReference type="EMBL" id="OGG14264.1"/>
    </source>
</evidence>
<dbReference type="STRING" id="1798375.A2773_06625"/>
<gene>
    <name evidence="1" type="ORF">A2773_06625</name>
</gene>
<dbReference type="EMBL" id="MFJE01000022">
    <property type="protein sequence ID" value="OGG14264.1"/>
    <property type="molecule type" value="Genomic_DNA"/>
</dbReference>
<evidence type="ECO:0000313" key="2">
    <source>
        <dbReference type="Proteomes" id="UP000177383"/>
    </source>
</evidence>
<dbReference type="CDD" id="cd22231">
    <property type="entry name" value="RHH_NikR_HicB-like"/>
    <property type="match status" value="1"/>
</dbReference>
<accession>A0A1F5ZPL1</accession>
<reference evidence="1 2" key="1">
    <citation type="journal article" date="2016" name="Nat. Commun.">
        <title>Thousands of microbial genomes shed light on interconnected biogeochemical processes in an aquifer system.</title>
        <authorList>
            <person name="Anantharaman K."/>
            <person name="Brown C.T."/>
            <person name="Hug L.A."/>
            <person name="Sharon I."/>
            <person name="Castelle C.J."/>
            <person name="Probst A.J."/>
            <person name="Thomas B.C."/>
            <person name="Singh A."/>
            <person name="Wilkins M.J."/>
            <person name="Karaoz U."/>
            <person name="Brodie E.L."/>
            <person name="Williams K.H."/>
            <person name="Hubbard S.S."/>
            <person name="Banfield J.F."/>
        </authorList>
    </citation>
    <scope>NUCLEOTIDE SEQUENCE [LARGE SCALE GENOMIC DNA]</scope>
</reference>
<dbReference type="SUPFAM" id="SSF47598">
    <property type="entry name" value="Ribbon-helix-helix"/>
    <property type="match status" value="1"/>
</dbReference>